<keyword evidence="2" id="KW-0862">Zinc</keyword>
<dbReference type="OMA" id="NGHEEVT"/>
<dbReference type="SUPFAM" id="SSF57716">
    <property type="entry name" value="Glucocorticoid receptor-like (DNA-binding domain)"/>
    <property type="match status" value="1"/>
</dbReference>
<feature type="binding site" evidence="2">
    <location>
        <position position="95"/>
    </location>
    <ligand>
        <name>Zn(2+)</name>
        <dbReference type="ChEBI" id="CHEBI:29105"/>
    </ligand>
</feature>
<dbReference type="PROSITE" id="PS51915">
    <property type="entry name" value="ZAD"/>
    <property type="match status" value="1"/>
</dbReference>
<proteinExistence type="predicted"/>
<organism evidence="6 7">
    <name type="scientific">Cimex lectularius</name>
    <name type="common">Bed bug</name>
    <name type="synonym">Acanthia lectularia</name>
    <dbReference type="NCBI Taxonomy" id="79782"/>
    <lineage>
        <taxon>Eukaryota</taxon>
        <taxon>Metazoa</taxon>
        <taxon>Ecdysozoa</taxon>
        <taxon>Arthropoda</taxon>
        <taxon>Hexapoda</taxon>
        <taxon>Insecta</taxon>
        <taxon>Pterygota</taxon>
        <taxon>Neoptera</taxon>
        <taxon>Paraneoptera</taxon>
        <taxon>Hemiptera</taxon>
        <taxon>Heteroptera</taxon>
        <taxon>Panheteroptera</taxon>
        <taxon>Cimicomorpha</taxon>
        <taxon>Cimicidae</taxon>
        <taxon>Cimex</taxon>
    </lineage>
</organism>
<dbReference type="SMART" id="SM00868">
    <property type="entry name" value="zf-AD"/>
    <property type="match status" value="1"/>
</dbReference>
<dbReference type="KEGG" id="clec:106668648"/>
<dbReference type="AlphaFoldDB" id="A0A8I6SG75"/>
<feature type="compositionally biased region" description="Basic and acidic residues" evidence="3">
    <location>
        <begin position="238"/>
        <end position="252"/>
    </location>
</feature>
<feature type="domain" description="C2H2-type" evidence="4">
    <location>
        <begin position="287"/>
        <end position="314"/>
    </location>
</feature>
<keyword evidence="7" id="KW-1185">Reference proteome</keyword>
<protein>
    <recommendedName>
        <fullName evidence="8">ZAD domain-containing protein</fullName>
    </recommendedName>
</protein>
<dbReference type="Gene3D" id="3.40.1800.20">
    <property type="match status" value="1"/>
</dbReference>
<name>A0A8I6SG75_CIMLE</name>
<evidence type="ECO:0000259" key="4">
    <source>
        <dbReference type="PROSITE" id="PS50157"/>
    </source>
</evidence>
<feature type="binding site" evidence="2">
    <location>
        <position position="140"/>
    </location>
    <ligand>
        <name>Zn(2+)</name>
        <dbReference type="ChEBI" id="CHEBI:29105"/>
    </ligand>
</feature>
<dbReference type="Gene3D" id="3.30.160.60">
    <property type="entry name" value="Classic Zinc Finger"/>
    <property type="match status" value="1"/>
</dbReference>
<evidence type="ECO:0000259" key="5">
    <source>
        <dbReference type="PROSITE" id="PS51915"/>
    </source>
</evidence>
<feature type="compositionally biased region" description="Polar residues" evidence="3">
    <location>
        <begin position="186"/>
        <end position="201"/>
    </location>
</feature>
<dbReference type="GO" id="GO:0008270">
    <property type="term" value="F:zinc ion binding"/>
    <property type="evidence" value="ECO:0007669"/>
    <property type="project" value="UniProtKB-UniRule"/>
</dbReference>
<dbReference type="RefSeq" id="XP_024081404.1">
    <property type="nucleotide sequence ID" value="XM_024225636.1"/>
</dbReference>
<evidence type="ECO:0000256" key="2">
    <source>
        <dbReference type="PROSITE-ProRule" id="PRU01263"/>
    </source>
</evidence>
<feature type="binding site" evidence="2">
    <location>
        <position position="143"/>
    </location>
    <ligand>
        <name>Zn(2+)</name>
        <dbReference type="ChEBI" id="CHEBI:29105"/>
    </ligand>
</feature>
<keyword evidence="1" id="KW-0863">Zinc-finger</keyword>
<dbReference type="Pfam" id="PF07776">
    <property type="entry name" value="zf-AD"/>
    <property type="match status" value="1"/>
</dbReference>
<dbReference type="Proteomes" id="UP000494040">
    <property type="component" value="Unassembled WGS sequence"/>
</dbReference>
<dbReference type="InterPro" id="IPR012934">
    <property type="entry name" value="Znf_AD"/>
</dbReference>
<reference evidence="6" key="1">
    <citation type="submission" date="2022-01" db="UniProtKB">
        <authorList>
            <consortium name="EnsemblMetazoa"/>
        </authorList>
    </citation>
    <scope>IDENTIFICATION</scope>
</reference>
<dbReference type="OrthoDB" id="3437960at2759"/>
<evidence type="ECO:0000256" key="1">
    <source>
        <dbReference type="PROSITE-ProRule" id="PRU00042"/>
    </source>
</evidence>
<evidence type="ECO:0000313" key="6">
    <source>
        <dbReference type="EnsemblMetazoa" id="XP_024081404.1"/>
    </source>
</evidence>
<accession>A0A8I6SG75</accession>
<dbReference type="InterPro" id="IPR013087">
    <property type="entry name" value="Znf_C2H2_type"/>
</dbReference>
<sequence>MATVEAVPIEPKGEHITAYMMASSLKAAVGPFSLLPRSKQRSSLRYWTFLNPFPFKFVFIDKTDNLLTSSTTESVFFKPDLGMVDVMYTTKKVLCRVCAQTEFSVPIFSFLGEQLQLLHQISFCLGIRVLENDNLPKHICYICLGKLTSFFQFKQMSVNAQSQIPHLMCELPESVTITPVKNGEVGSTANATRSSLQNGVSNKDESDSSGLNLMIQNVQSLAHTPRTPGEISTTPSAPEKRKNLDLTPEEKAARKKERKTVCMECGLWMPRYEIAEHEEKVHFKRDYFCLRCEKDFVAQPQWAKHVEEVHSEAT</sequence>
<evidence type="ECO:0000313" key="7">
    <source>
        <dbReference type="Proteomes" id="UP000494040"/>
    </source>
</evidence>
<feature type="region of interest" description="Disordered" evidence="3">
    <location>
        <begin position="222"/>
        <end position="253"/>
    </location>
</feature>
<feature type="domain" description="ZAD" evidence="5">
    <location>
        <begin position="93"/>
        <end position="167"/>
    </location>
</feature>
<dbReference type="GO" id="GO:0005634">
    <property type="term" value="C:nucleus"/>
    <property type="evidence" value="ECO:0007669"/>
    <property type="project" value="InterPro"/>
</dbReference>
<dbReference type="PROSITE" id="PS50157">
    <property type="entry name" value="ZINC_FINGER_C2H2_2"/>
    <property type="match status" value="1"/>
</dbReference>
<dbReference type="PROSITE" id="PS00028">
    <property type="entry name" value="ZINC_FINGER_C2H2_1"/>
    <property type="match status" value="1"/>
</dbReference>
<dbReference type="EnsemblMetazoa" id="XM_024225636.1">
    <property type="protein sequence ID" value="XP_024081404.1"/>
    <property type="gene ID" value="LOC106668648"/>
</dbReference>
<dbReference type="GeneID" id="106668648"/>
<evidence type="ECO:0000256" key="3">
    <source>
        <dbReference type="SAM" id="MobiDB-lite"/>
    </source>
</evidence>
<evidence type="ECO:0008006" key="8">
    <source>
        <dbReference type="Google" id="ProtNLM"/>
    </source>
</evidence>
<feature type="region of interest" description="Disordered" evidence="3">
    <location>
        <begin position="186"/>
        <end position="208"/>
    </location>
</feature>
<feature type="binding site" evidence="2">
    <location>
        <position position="98"/>
    </location>
    <ligand>
        <name>Zn(2+)</name>
        <dbReference type="ChEBI" id="CHEBI:29105"/>
    </ligand>
</feature>
<keyword evidence="2" id="KW-0479">Metal-binding</keyword>